<proteinExistence type="predicted"/>
<protein>
    <submittedName>
        <fullName evidence="1">Uncharacterized protein</fullName>
    </submittedName>
</protein>
<reference evidence="1 2" key="1">
    <citation type="submission" date="2019-02" db="EMBL/GenBank/DDBJ databases">
        <title>Pedobacter sp. RP-3-11 sp. nov., isolated from Arctic soil.</title>
        <authorList>
            <person name="Dahal R.H."/>
        </authorList>
    </citation>
    <scope>NUCLEOTIDE SEQUENCE [LARGE SCALE GENOMIC DNA]</scope>
    <source>
        <strain evidence="1 2">RP-3-11</strain>
    </source>
</reference>
<name>A0A4R0P2A5_9SPHI</name>
<dbReference type="Proteomes" id="UP000291485">
    <property type="component" value="Unassembled WGS sequence"/>
</dbReference>
<keyword evidence="2" id="KW-1185">Reference proteome</keyword>
<dbReference type="AlphaFoldDB" id="A0A4R0P2A5"/>
<dbReference type="EMBL" id="SJSN01000010">
    <property type="protein sequence ID" value="TCD07682.1"/>
    <property type="molecule type" value="Genomic_DNA"/>
</dbReference>
<comment type="caution">
    <text evidence="1">The sequence shown here is derived from an EMBL/GenBank/DDBJ whole genome shotgun (WGS) entry which is preliminary data.</text>
</comment>
<accession>A0A4R0P2A5</accession>
<dbReference type="RefSeq" id="WP_131559913.1">
    <property type="nucleotide sequence ID" value="NZ_SJSN01000010.1"/>
</dbReference>
<sequence length="129" mass="14698">MGRKKQQTTRPNCIRSYLSDDELERVSQVALQLNINISMLIKKRLLNPSILLVDPSALLISLSAIAIDISGINQAIQSLQKSLLSDQCTFTDPHVMEGLQRLFEQYLHQQQVLERTLRKLLISLDDKNL</sequence>
<evidence type="ECO:0000313" key="2">
    <source>
        <dbReference type="Proteomes" id="UP000291485"/>
    </source>
</evidence>
<evidence type="ECO:0000313" key="1">
    <source>
        <dbReference type="EMBL" id="TCD07682.1"/>
    </source>
</evidence>
<organism evidence="1 2">
    <name type="scientific">Pedobacter frigidisoli</name>
    <dbReference type="NCBI Taxonomy" id="2530455"/>
    <lineage>
        <taxon>Bacteria</taxon>
        <taxon>Pseudomonadati</taxon>
        <taxon>Bacteroidota</taxon>
        <taxon>Sphingobacteriia</taxon>
        <taxon>Sphingobacteriales</taxon>
        <taxon>Sphingobacteriaceae</taxon>
        <taxon>Pedobacter</taxon>
    </lineage>
</organism>
<gene>
    <name evidence="1" type="ORF">EZ449_14195</name>
</gene>